<evidence type="ECO:0000313" key="1">
    <source>
        <dbReference type="EMBL" id="MBU3032409.1"/>
    </source>
</evidence>
<dbReference type="EMBL" id="JAHKNG010000095">
    <property type="protein sequence ID" value="MBU3032409.1"/>
    <property type="molecule type" value="Genomic_DNA"/>
</dbReference>
<organism evidence="1 2">
    <name type="scientific">Paracoccus marinaquae</name>
    <dbReference type="NCBI Taxonomy" id="2841926"/>
    <lineage>
        <taxon>Bacteria</taxon>
        <taxon>Pseudomonadati</taxon>
        <taxon>Pseudomonadota</taxon>
        <taxon>Alphaproteobacteria</taxon>
        <taxon>Rhodobacterales</taxon>
        <taxon>Paracoccaceae</taxon>
        <taxon>Paracoccus</taxon>
    </lineage>
</organism>
<comment type="caution">
    <text evidence="1">The sequence shown here is derived from an EMBL/GenBank/DDBJ whole genome shotgun (WGS) entry which is preliminary data.</text>
</comment>
<dbReference type="Proteomes" id="UP001166191">
    <property type="component" value="Unassembled WGS sequence"/>
</dbReference>
<sequence>MTTPVELMTRLMAELGLSPSARARLAIQVPTDTTPWEWDF</sequence>
<reference evidence="1" key="1">
    <citation type="submission" date="2021-06" db="EMBL/GenBank/DDBJ databases">
        <title>Paracoccus bacterium XHP0099 sp. nov., isolated from the surface waters of the Yellow Sea.</title>
        <authorList>
            <person name="Xue H."/>
            <person name="Zhang D."/>
        </authorList>
    </citation>
    <scope>NUCLEOTIDE SEQUENCE</scope>
    <source>
        <strain evidence="1">XHP0099</strain>
    </source>
</reference>
<name>A0ABS6AS13_9RHOB</name>
<accession>A0ABS6AS13</accession>
<evidence type="ECO:0000313" key="2">
    <source>
        <dbReference type="Proteomes" id="UP001166191"/>
    </source>
</evidence>
<proteinExistence type="predicted"/>
<dbReference type="RefSeq" id="WP_216034992.1">
    <property type="nucleotide sequence ID" value="NZ_JAHKNG010000095.1"/>
</dbReference>
<keyword evidence="2" id="KW-1185">Reference proteome</keyword>
<protein>
    <submittedName>
        <fullName evidence="1">P27 family phage terminase small subunit</fullName>
    </submittedName>
</protein>
<gene>
    <name evidence="1" type="ORF">KNW02_20280</name>
</gene>